<comment type="caution">
    <text evidence="2">The sequence shown here is derived from an EMBL/GenBank/DDBJ whole genome shotgun (WGS) entry which is preliminary data.</text>
</comment>
<feature type="compositionally biased region" description="Polar residues" evidence="1">
    <location>
        <begin position="49"/>
        <end position="58"/>
    </location>
</feature>
<organism evidence="2 3">
    <name type="scientific">Psychrobacter coccoides</name>
    <dbReference type="NCBI Taxonomy" id="2818440"/>
    <lineage>
        <taxon>Bacteria</taxon>
        <taxon>Pseudomonadati</taxon>
        <taxon>Pseudomonadota</taxon>
        <taxon>Gammaproteobacteria</taxon>
        <taxon>Moraxellales</taxon>
        <taxon>Moraxellaceae</taxon>
        <taxon>Psychrobacter</taxon>
    </lineage>
</organism>
<evidence type="ECO:0000313" key="2">
    <source>
        <dbReference type="EMBL" id="MBO1530262.1"/>
    </source>
</evidence>
<gene>
    <name evidence="2" type="ORF">J3492_03415</name>
</gene>
<evidence type="ECO:0000313" key="3">
    <source>
        <dbReference type="Proteomes" id="UP000664554"/>
    </source>
</evidence>
<sequence>MDNSKTPLPNEQDRIDGNDNQQVDLDNPMLHTIDNEDVIDNSAGFDNSEVGTGATQGLTPMHRQNVDEEQVPELLVEGNLDDTDYPDIVDIADKEAAERTNEGDL</sequence>
<accession>A0ABS3NLG9</accession>
<name>A0ABS3NLG9_9GAMM</name>
<dbReference type="Proteomes" id="UP000664554">
    <property type="component" value="Unassembled WGS sequence"/>
</dbReference>
<proteinExistence type="predicted"/>
<reference evidence="2 3" key="1">
    <citation type="submission" date="2021-03" db="EMBL/GenBank/DDBJ databases">
        <authorList>
            <person name="Shang D.-D."/>
            <person name="Du Z.-J."/>
            <person name="Chen G.-J."/>
        </authorList>
    </citation>
    <scope>NUCLEOTIDE SEQUENCE [LARGE SCALE GENOMIC DNA]</scope>
    <source>
        <strain evidence="2 3">F1192</strain>
    </source>
</reference>
<evidence type="ECO:0000256" key="1">
    <source>
        <dbReference type="SAM" id="MobiDB-lite"/>
    </source>
</evidence>
<protein>
    <submittedName>
        <fullName evidence="2">Uncharacterized protein</fullName>
    </submittedName>
</protein>
<dbReference type="EMBL" id="JAGBKM010000004">
    <property type="protein sequence ID" value="MBO1530262.1"/>
    <property type="molecule type" value="Genomic_DNA"/>
</dbReference>
<feature type="region of interest" description="Disordered" evidence="1">
    <location>
        <begin position="1"/>
        <end position="26"/>
    </location>
</feature>
<dbReference type="RefSeq" id="WP_207989910.1">
    <property type="nucleotide sequence ID" value="NZ_JAGBKM010000004.1"/>
</dbReference>
<keyword evidence="3" id="KW-1185">Reference proteome</keyword>
<feature type="region of interest" description="Disordered" evidence="1">
    <location>
        <begin position="39"/>
        <end position="59"/>
    </location>
</feature>